<feature type="transmembrane region" description="Helical" evidence="9">
    <location>
        <begin position="677"/>
        <end position="700"/>
    </location>
</feature>
<keyword evidence="6 9" id="KW-0472">Membrane</keyword>
<feature type="transmembrane region" description="Helical" evidence="9">
    <location>
        <begin position="630"/>
        <end position="651"/>
    </location>
</feature>
<feature type="transmembrane region" description="Helical" evidence="9">
    <location>
        <begin position="740"/>
        <end position="759"/>
    </location>
</feature>
<evidence type="ECO:0000256" key="10">
    <source>
        <dbReference type="SAM" id="SignalP"/>
    </source>
</evidence>
<dbReference type="PANTHER" id="PTHR12185">
    <property type="entry name" value="SID1 TRANSMEMBRANE FAMILY MEMEBER"/>
    <property type="match status" value="1"/>
</dbReference>
<dbReference type="GO" id="GO:0003725">
    <property type="term" value="F:double-stranded RNA binding"/>
    <property type="evidence" value="ECO:0007669"/>
    <property type="project" value="TreeGrafter"/>
</dbReference>
<keyword evidence="4 10" id="KW-0732">Signal</keyword>
<dbReference type="GO" id="GO:0005886">
    <property type="term" value="C:plasma membrane"/>
    <property type="evidence" value="ECO:0007669"/>
    <property type="project" value="TreeGrafter"/>
</dbReference>
<keyword evidence="12" id="KW-1185">Reference proteome</keyword>
<evidence type="ECO:0000313" key="11">
    <source>
        <dbReference type="EMBL" id="KPJ13349.1"/>
    </source>
</evidence>
<dbReference type="InterPro" id="IPR025958">
    <property type="entry name" value="SID1_TM_fam"/>
</dbReference>
<dbReference type="GO" id="GO:0051033">
    <property type="term" value="F:RNA transmembrane transporter activity"/>
    <property type="evidence" value="ECO:0007669"/>
    <property type="project" value="TreeGrafter"/>
</dbReference>
<feature type="transmembrane region" description="Helical" evidence="9">
    <location>
        <begin position="606"/>
        <end position="624"/>
    </location>
</feature>
<name>A0A0N0PCB9_PAPMA</name>
<sequence length="824" mass="89989">MCARVMWCACATLATLATLAAAAGISVVQLRAQYDTQYELPLNRTLEYILEFPPTPGVSRFRIPRAGRWQGTAHHLSKQFTRMAAEGEARPGVLWAASSGGDAAHPVLLTVRQPAGVTTWQLPYEVGDAGGPAPLQLQRTLCPADTARAPDDSGCGAADEGEGEGAARGLSLHVSSSCAAQLLVQVEVRLTHRWRLPFSEPVTLAASLTAPQVMHYQFEEVQHSVRLELRSEDDVCVSVSVQNYSCPIAQSLADIGTPGLRMTMQRSAAVQLSRRQFPRGFVVVVLVQPSQAACGGAEAETGAPADWLWADAVLGAEPQATSSPARTKEFTVTIEAALTRAQYVTAIAVTAALFLAFYVAFGVLVLARRWPAWARLVRPHAAPALDSQPAATPPPDHASEGHTDGAAPPGAPPAGRRRRTSGKNGAFGLPARLRLAQLARRRERTLRARSDRYLYTLLTVAVFYALPVLQFVAVVKIILNLSGSLDICYYNFLCAHPAGVLSDFNHVLSNLGYLLLGALFALQVQLRRARRRARPRAPEYGIPPHHGLLSALGVAMMMVALLSATYHVCPNKINFQFDTAFMYVLAVLSMVKIYQSRHPDVNARAHATFGVLAVLMALVVWGVLGGGALFWGAWTVLHVFTFLLLSLRIYYVGQFRLEKHSLQEAARELRRGARPLYGARLAILLAGNALNWLLAVYGLVRQSGDFAGHMLQVLLGNTLLHMVSYLALKLAHRERLRWYAWCWLAGAAAAWAPALYFFVSGSSDWSTAPALSRHYNHHCMVLQFYDSHDLWHLLSAVALYCSFNAMLTWDDGLSALKKTDIPVF</sequence>
<evidence type="ECO:0000256" key="4">
    <source>
        <dbReference type="ARBA" id="ARBA00022729"/>
    </source>
</evidence>
<accession>A0A0N0PCB9</accession>
<evidence type="ECO:0000256" key="8">
    <source>
        <dbReference type="SAM" id="MobiDB-lite"/>
    </source>
</evidence>
<evidence type="ECO:0000256" key="7">
    <source>
        <dbReference type="ARBA" id="ARBA00023180"/>
    </source>
</evidence>
<feature type="transmembrane region" description="Helical" evidence="9">
    <location>
        <begin position="507"/>
        <end position="526"/>
    </location>
</feature>
<dbReference type="EMBL" id="KQ460642">
    <property type="protein sequence ID" value="KPJ13349.1"/>
    <property type="molecule type" value="Genomic_DNA"/>
</dbReference>
<dbReference type="STRING" id="76193.A0A0N0PCB9"/>
<gene>
    <name evidence="11" type="ORF">RR48_03557</name>
</gene>
<dbReference type="InParanoid" id="A0A0N0PCB9"/>
<feature type="transmembrane region" description="Helical" evidence="9">
    <location>
        <begin position="706"/>
        <end position="728"/>
    </location>
</feature>
<feature type="transmembrane region" description="Helical" evidence="9">
    <location>
        <begin position="547"/>
        <end position="567"/>
    </location>
</feature>
<dbReference type="GO" id="GO:0005764">
    <property type="term" value="C:lysosome"/>
    <property type="evidence" value="ECO:0007669"/>
    <property type="project" value="TreeGrafter"/>
</dbReference>
<proteinExistence type="inferred from homology"/>
<feature type="transmembrane region" description="Helical" evidence="9">
    <location>
        <begin position="453"/>
        <end position="479"/>
    </location>
</feature>
<evidence type="ECO:0000256" key="9">
    <source>
        <dbReference type="SAM" id="Phobius"/>
    </source>
</evidence>
<dbReference type="Pfam" id="PF13965">
    <property type="entry name" value="SID-1_RNA_chan"/>
    <property type="match status" value="1"/>
</dbReference>
<evidence type="ECO:0000256" key="6">
    <source>
        <dbReference type="ARBA" id="ARBA00023136"/>
    </source>
</evidence>
<reference evidence="11 12" key="1">
    <citation type="journal article" date="2015" name="Nat. Commun.">
        <title>Outbred genome sequencing and CRISPR/Cas9 gene editing in butterflies.</title>
        <authorList>
            <person name="Li X."/>
            <person name="Fan D."/>
            <person name="Zhang W."/>
            <person name="Liu G."/>
            <person name="Zhang L."/>
            <person name="Zhao L."/>
            <person name="Fang X."/>
            <person name="Chen L."/>
            <person name="Dong Y."/>
            <person name="Chen Y."/>
            <person name="Ding Y."/>
            <person name="Zhao R."/>
            <person name="Feng M."/>
            <person name="Zhu Y."/>
            <person name="Feng Y."/>
            <person name="Jiang X."/>
            <person name="Zhu D."/>
            <person name="Xiang H."/>
            <person name="Feng X."/>
            <person name="Li S."/>
            <person name="Wang J."/>
            <person name="Zhang G."/>
            <person name="Kronforst M.R."/>
            <person name="Wang W."/>
        </authorList>
    </citation>
    <scope>NUCLEOTIDE SEQUENCE [LARGE SCALE GENOMIC DNA]</scope>
    <source>
        <strain evidence="11">Ya'a_city_454_Pm</strain>
        <tissue evidence="11">Whole body</tissue>
    </source>
</reference>
<keyword evidence="5 9" id="KW-1133">Transmembrane helix</keyword>
<keyword evidence="7" id="KW-0325">Glycoprotein</keyword>
<dbReference type="AlphaFoldDB" id="A0A0N0PCB9"/>
<evidence type="ECO:0000313" key="12">
    <source>
        <dbReference type="Proteomes" id="UP000053240"/>
    </source>
</evidence>
<feature type="transmembrane region" description="Helical" evidence="9">
    <location>
        <begin position="790"/>
        <end position="809"/>
    </location>
</feature>
<feature type="transmembrane region" description="Helical" evidence="9">
    <location>
        <begin position="343"/>
        <end position="367"/>
    </location>
</feature>
<organism evidence="11 12">
    <name type="scientific">Papilio machaon</name>
    <name type="common">Old World swallowtail butterfly</name>
    <dbReference type="NCBI Taxonomy" id="76193"/>
    <lineage>
        <taxon>Eukaryota</taxon>
        <taxon>Metazoa</taxon>
        <taxon>Ecdysozoa</taxon>
        <taxon>Arthropoda</taxon>
        <taxon>Hexapoda</taxon>
        <taxon>Insecta</taxon>
        <taxon>Pterygota</taxon>
        <taxon>Neoptera</taxon>
        <taxon>Endopterygota</taxon>
        <taxon>Lepidoptera</taxon>
        <taxon>Glossata</taxon>
        <taxon>Ditrysia</taxon>
        <taxon>Papilionoidea</taxon>
        <taxon>Papilionidae</taxon>
        <taxon>Papilioninae</taxon>
        <taxon>Papilio</taxon>
    </lineage>
</organism>
<feature type="signal peptide" evidence="10">
    <location>
        <begin position="1"/>
        <end position="22"/>
    </location>
</feature>
<comment type="similarity">
    <text evidence="2">Belongs to the SID1 family.</text>
</comment>
<feature type="region of interest" description="Disordered" evidence="8">
    <location>
        <begin position="384"/>
        <end position="426"/>
    </location>
</feature>
<feature type="transmembrane region" description="Helical" evidence="9">
    <location>
        <begin position="573"/>
        <end position="594"/>
    </location>
</feature>
<dbReference type="Proteomes" id="UP000053240">
    <property type="component" value="Unassembled WGS sequence"/>
</dbReference>
<evidence type="ECO:0000256" key="5">
    <source>
        <dbReference type="ARBA" id="ARBA00022989"/>
    </source>
</evidence>
<evidence type="ECO:0000256" key="2">
    <source>
        <dbReference type="ARBA" id="ARBA00006618"/>
    </source>
</evidence>
<keyword evidence="3 9" id="KW-0812">Transmembrane</keyword>
<evidence type="ECO:0000256" key="1">
    <source>
        <dbReference type="ARBA" id="ARBA00004141"/>
    </source>
</evidence>
<evidence type="ECO:0000256" key="3">
    <source>
        <dbReference type="ARBA" id="ARBA00022692"/>
    </source>
</evidence>
<feature type="chain" id="PRO_5005857342" evidence="10">
    <location>
        <begin position="23"/>
        <end position="824"/>
    </location>
</feature>
<dbReference type="PANTHER" id="PTHR12185:SF14">
    <property type="entry name" value="CHOLESTEROL UPTAKE PROTEIN 1"/>
    <property type="match status" value="1"/>
</dbReference>
<protein>
    <submittedName>
        <fullName evidence="11">SID1 transmembrane family member 1</fullName>
    </submittedName>
</protein>
<comment type="subcellular location">
    <subcellularLocation>
        <location evidence="1">Membrane</location>
        <topology evidence="1">Multi-pass membrane protein</topology>
    </subcellularLocation>
</comment>